<dbReference type="AlphaFoldDB" id="A0A2P2PBL5"/>
<reference evidence="1" key="1">
    <citation type="submission" date="2018-02" db="EMBL/GenBank/DDBJ databases">
        <title>Rhizophora mucronata_Transcriptome.</title>
        <authorList>
            <person name="Meera S.P."/>
            <person name="Sreeshan A."/>
            <person name="Augustine A."/>
        </authorList>
    </citation>
    <scope>NUCLEOTIDE SEQUENCE</scope>
    <source>
        <tissue evidence="1">Leaf</tissue>
    </source>
</reference>
<dbReference type="EMBL" id="GGEC01071527">
    <property type="protein sequence ID" value="MBX52011.1"/>
    <property type="molecule type" value="Transcribed_RNA"/>
</dbReference>
<sequence length="21" mass="2280">MLLLCGGDNHHPGDFQLVISL</sequence>
<organism evidence="1">
    <name type="scientific">Rhizophora mucronata</name>
    <name type="common">Asiatic mangrove</name>
    <dbReference type="NCBI Taxonomy" id="61149"/>
    <lineage>
        <taxon>Eukaryota</taxon>
        <taxon>Viridiplantae</taxon>
        <taxon>Streptophyta</taxon>
        <taxon>Embryophyta</taxon>
        <taxon>Tracheophyta</taxon>
        <taxon>Spermatophyta</taxon>
        <taxon>Magnoliopsida</taxon>
        <taxon>eudicotyledons</taxon>
        <taxon>Gunneridae</taxon>
        <taxon>Pentapetalae</taxon>
        <taxon>rosids</taxon>
        <taxon>fabids</taxon>
        <taxon>Malpighiales</taxon>
        <taxon>Rhizophoraceae</taxon>
        <taxon>Rhizophora</taxon>
    </lineage>
</organism>
<protein>
    <submittedName>
        <fullName evidence="1">Uncharacterized protein</fullName>
    </submittedName>
</protein>
<name>A0A2P2PBL5_RHIMU</name>
<proteinExistence type="predicted"/>
<evidence type="ECO:0000313" key="1">
    <source>
        <dbReference type="EMBL" id="MBX52011.1"/>
    </source>
</evidence>
<accession>A0A2P2PBL5</accession>